<keyword evidence="17" id="KW-1185">Reference proteome</keyword>
<evidence type="ECO:0000256" key="5">
    <source>
        <dbReference type="ARBA" id="ARBA00022737"/>
    </source>
</evidence>
<keyword evidence="6 12" id="KW-0863">Zinc-finger</keyword>
<keyword evidence="7" id="KW-0862">Zinc</keyword>
<evidence type="ECO:0000256" key="6">
    <source>
        <dbReference type="ARBA" id="ARBA00022771"/>
    </source>
</evidence>
<evidence type="ECO:0000256" key="9">
    <source>
        <dbReference type="ARBA" id="ARBA00023125"/>
    </source>
</evidence>
<keyword evidence="5" id="KW-0677">Repeat</keyword>
<evidence type="ECO:0000256" key="11">
    <source>
        <dbReference type="ARBA" id="ARBA00023242"/>
    </source>
</evidence>
<reference evidence="16" key="2">
    <citation type="submission" date="2025-09" db="UniProtKB">
        <authorList>
            <consortium name="Ensembl"/>
        </authorList>
    </citation>
    <scope>IDENTIFICATION</scope>
</reference>
<evidence type="ECO:0000256" key="4">
    <source>
        <dbReference type="ARBA" id="ARBA00022723"/>
    </source>
</evidence>
<feature type="domain" description="C2H2-type" evidence="15">
    <location>
        <begin position="320"/>
        <end position="347"/>
    </location>
</feature>
<proteinExistence type="inferred from homology"/>
<dbReference type="AlphaFoldDB" id="A0A8D2JAI0"/>
<name>A0A8D2JAI0_VARKO</name>
<dbReference type="Pfam" id="PF00651">
    <property type="entry name" value="BTB"/>
    <property type="match status" value="1"/>
</dbReference>
<evidence type="ECO:0000259" key="14">
    <source>
        <dbReference type="PROSITE" id="PS50097"/>
    </source>
</evidence>
<sequence length="409" mass="46005">MAPACERLQFRFPGYGDGVLHRMDQLREQRRFCDVTVQVNELRVPGHRVVFAACSPFLRDQFLLNDSQEVSVSLFQSPEIGRQLLLSCYTGCLEVPIKELVNYLTAASFLQMGHVVERCAQAVSHYLVPKADALLREEHVEGSYPQQDGEQEEKQSSSPAGEADSEESKAEGPEFAPRGSHGPASPAISLSLINSAVEITRSYLQGCYDDETSNEGLPFPSAAPLPASQWRNYPLHRHRHGTAAAYRDWRTGGAAAAWKVPGLERPYRCPRCSCVFQQLGNFASHVQEHKLFLCLRCGKVFSQKSNLTRHIRVHTGFKPFQCPVCRKCFTQNATLQDHLNLHSGIKPHKCNYCEMHFTHKPGLRRHLKEMHGKSTVQNSHEEIEQVSYLRHSNVVVLVLAGHLTQLAKN</sequence>
<comment type="subcellular location">
    <subcellularLocation>
        <location evidence="2">Nucleus</location>
    </subcellularLocation>
</comment>
<feature type="domain" description="C2H2-type" evidence="15">
    <location>
        <begin position="292"/>
        <end position="319"/>
    </location>
</feature>
<dbReference type="Pfam" id="PF00096">
    <property type="entry name" value="zf-C2H2"/>
    <property type="match status" value="2"/>
</dbReference>
<keyword evidence="4" id="KW-0479">Metal-binding</keyword>
<feature type="domain" description="C2H2-type" evidence="15">
    <location>
        <begin position="348"/>
        <end position="371"/>
    </location>
</feature>
<evidence type="ECO:0000256" key="3">
    <source>
        <dbReference type="ARBA" id="ARBA00006991"/>
    </source>
</evidence>
<keyword evidence="8" id="KW-0805">Transcription regulation</keyword>
<evidence type="ECO:0000256" key="10">
    <source>
        <dbReference type="ARBA" id="ARBA00023163"/>
    </source>
</evidence>
<dbReference type="PANTHER" id="PTHR46105">
    <property type="entry name" value="AGAP004733-PA"/>
    <property type="match status" value="1"/>
</dbReference>
<dbReference type="PANTHER" id="PTHR46105:SF29">
    <property type="entry name" value="ZINC FINGER AND BTB DOMAIN CONTAINING 12"/>
    <property type="match status" value="1"/>
</dbReference>
<feature type="region of interest" description="Disordered" evidence="13">
    <location>
        <begin position="140"/>
        <end position="183"/>
    </location>
</feature>
<dbReference type="Gene3D" id="3.30.710.10">
    <property type="entry name" value="Potassium Channel Kv1.1, Chain A"/>
    <property type="match status" value="1"/>
</dbReference>
<evidence type="ECO:0000313" key="17">
    <source>
        <dbReference type="Proteomes" id="UP000694545"/>
    </source>
</evidence>
<comment type="function">
    <text evidence="1">May be involved in transcriptional regulation.</text>
</comment>
<protein>
    <recommendedName>
        <fullName evidence="18">Zinc finger and BTB domain containing 26</fullName>
    </recommendedName>
</protein>
<organism evidence="16 17">
    <name type="scientific">Varanus komodoensis</name>
    <name type="common">Komodo dragon</name>
    <dbReference type="NCBI Taxonomy" id="61221"/>
    <lineage>
        <taxon>Eukaryota</taxon>
        <taxon>Metazoa</taxon>
        <taxon>Chordata</taxon>
        <taxon>Craniata</taxon>
        <taxon>Vertebrata</taxon>
        <taxon>Euteleostomi</taxon>
        <taxon>Lepidosauria</taxon>
        <taxon>Squamata</taxon>
        <taxon>Bifurcata</taxon>
        <taxon>Unidentata</taxon>
        <taxon>Episquamata</taxon>
        <taxon>Toxicofera</taxon>
        <taxon>Anguimorpha</taxon>
        <taxon>Paleoanguimorpha</taxon>
        <taxon>Varanoidea</taxon>
        <taxon>Varanidae</taxon>
        <taxon>Varanus</taxon>
    </lineage>
</organism>
<dbReference type="PROSITE" id="PS00028">
    <property type="entry name" value="ZINC_FINGER_C2H2_1"/>
    <property type="match status" value="3"/>
</dbReference>
<dbReference type="Gene3D" id="3.30.160.60">
    <property type="entry name" value="Classic Zinc Finger"/>
    <property type="match status" value="3"/>
</dbReference>
<dbReference type="InterPro" id="IPR000210">
    <property type="entry name" value="BTB/POZ_dom"/>
</dbReference>
<feature type="domain" description="BTB" evidence="14">
    <location>
        <begin position="33"/>
        <end position="97"/>
    </location>
</feature>
<accession>A0A8D2JAI0</accession>
<dbReference type="PROSITE" id="PS50157">
    <property type="entry name" value="ZINC_FINGER_C2H2_2"/>
    <property type="match status" value="3"/>
</dbReference>
<dbReference type="GO" id="GO:0000981">
    <property type="term" value="F:DNA-binding transcription factor activity, RNA polymerase II-specific"/>
    <property type="evidence" value="ECO:0007669"/>
    <property type="project" value="TreeGrafter"/>
</dbReference>
<dbReference type="InterPro" id="IPR050457">
    <property type="entry name" value="ZnFinger_BTB_dom_contain"/>
</dbReference>
<evidence type="ECO:0008006" key="18">
    <source>
        <dbReference type="Google" id="ProtNLM"/>
    </source>
</evidence>
<dbReference type="Proteomes" id="UP000694545">
    <property type="component" value="Unplaced"/>
</dbReference>
<evidence type="ECO:0000256" key="2">
    <source>
        <dbReference type="ARBA" id="ARBA00004123"/>
    </source>
</evidence>
<dbReference type="SMART" id="SM00355">
    <property type="entry name" value="ZnF_C2H2"/>
    <property type="match status" value="4"/>
</dbReference>
<comment type="similarity">
    <text evidence="3">Belongs to the krueppel C2H2-type zinc-finger protein family.</text>
</comment>
<evidence type="ECO:0000256" key="12">
    <source>
        <dbReference type="PROSITE-ProRule" id="PRU00042"/>
    </source>
</evidence>
<evidence type="ECO:0000313" key="16">
    <source>
        <dbReference type="Ensembl" id="ENSVKKP00000009580.1"/>
    </source>
</evidence>
<evidence type="ECO:0000256" key="8">
    <source>
        <dbReference type="ARBA" id="ARBA00023015"/>
    </source>
</evidence>
<dbReference type="PROSITE" id="PS50097">
    <property type="entry name" value="BTB"/>
    <property type="match status" value="1"/>
</dbReference>
<evidence type="ECO:0000259" key="15">
    <source>
        <dbReference type="PROSITE" id="PS50157"/>
    </source>
</evidence>
<dbReference type="OMA" id="SHYLVPK"/>
<dbReference type="InterPro" id="IPR036236">
    <property type="entry name" value="Znf_C2H2_sf"/>
</dbReference>
<reference evidence="16" key="1">
    <citation type="submission" date="2025-08" db="UniProtKB">
        <authorList>
            <consortium name="Ensembl"/>
        </authorList>
    </citation>
    <scope>IDENTIFICATION</scope>
</reference>
<dbReference type="Ensembl" id="ENSVKKT00000009818.1">
    <property type="protein sequence ID" value="ENSVKKP00000009580.1"/>
    <property type="gene ID" value="ENSVKKG00000006767.1"/>
</dbReference>
<dbReference type="SUPFAM" id="SSF57667">
    <property type="entry name" value="beta-beta-alpha zinc fingers"/>
    <property type="match status" value="2"/>
</dbReference>
<dbReference type="InterPro" id="IPR011333">
    <property type="entry name" value="SKP1/BTB/POZ_sf"/>
</dbReference>
<dbReference type="GO" id="GO:0005634">
    <property type="term" value="C:nucleus"/>
    <property type="evidence" value="ECO:0007669"/>
    <property type="project" value="UniProtKB-SubCell"/>
</dbReference>
<dbReference type="GO" id="GO:0008270">
    <property type="term" value="F:zinc ion binding"/>
    <property type="evidence" value="ECO:0007669"/>
    <property type="project" value="UniProtKB-KW"/>
</dbReference>
<dbReference type="SUPFAM" id="SSF54695">
    <property type="entry name" value="POZ domain"/>
    <property type="match status" value="1"/>
</dbReference>
<dbReference type="InterPro" id="IPR013087">
    <property type="entry name" value="Znf_C2H2_type"/>
</dbReference>
<dbReference type="GO" id="GO:0000978">
    <property type="term" value="F:RNA polymerase II cis-regulatory region sequence-specific DNA binding"/>
    <property type="evidence" value="ECO:0007669"/>
    <property type="project" value="TreeGrafter"/>
</dbReference>
<keyword evidence="11" id="KW-0539">Nucleus</keyword>
<dbReference type="FunFam" id="3.30.160.60:FF:000100">
    <property type="entry name" value="Zinc finger 45-like"/>
    <property type="match status" value="1"/>
</dbReference>
<dbReference type="SMART" id="SM00225">
    <property type="entry name" value="BTB"/>
    <property type="match status" value="1"/>
</dbReference>
<keyword evidence="10" id="KW-0804">Transcription</keyword>
<keyword evidence="9" id="KW-0238">DNA-binding</keyword>
<evidence type="ECO:0000256" key="13">
    <source>
        <dbReference type="SAM" id="MobiDB-lite"/>
    </source>
</evidence>
<evidence type="ECO:0000256" key="7">
    <source>
        <dbReference type="ARBA" id="ARBA00022833"/>
    </source>
</evidence>
<evidence type="ECO:0000256" key="1">
    <source>
        <dbReference type="ARBA" id="ARBA00003767"/>
    </source>
</evidence>
<dbReference type="FunFam" id="3.30.160.60:FF:000620">
    <property type="entry name" value="Zinc finger protein 263"/>
    <property type="match status" value="1"/>
</dbReference>